<dbReference type="RefSeq" id="WP_165705638.1">
    <property type="nucleotide sequence ID" value="NZ_CP099987.1"/>
</dbReference>
<protein>
    <submittedName>
        <fullName evidence="1">Uncharacterized protein</fullName>
    </submittedName>
</protein>
<evidence type="ECO:0000313" key="1">
    <source>
        <dbReference type="EMBL" id="WEA13291.1"/>
    </source>
</evidence>
<gene>
    <name evidence="1" type="ORF">PWF74_07045</name>
</gene>
<organism evidence="1 2">
    <name type="scientific">Lactococcus garvieae</name>
    <dbReference type="NCBI Taxonomy" id="1363"/>
    <lineage>
        <taxon>Bacteria</taxon>
        <taxon>Bacillati</taxon>
        <taxon>Bacillota</taxon>
        <taxon>Bacilli</taxon>
        <taxon>Lactobacillales</taxon>
        <taxon>Streptococcaceae</taxon>
        <taxon>Lactococcus</taxon>
    </lineage>
</organism>
<proteinExistence type="predicted"/>
<sequence>MNISLLNLKDLYLKLSEEDFKNVFSVISMMLKENINLVGWELVEIPAEQTYCFYNAQAEKAFDFEGNSHGNLCPHYYTYIMVNDVNKIPTETIKEAIIKYQI</sequence>
<dbReference type="Proteomes" id="UP001217324">
    <property type="component" value="Chromosome"/>
</dbReference>
<dbReference type="EMBL" id="CP118627">
    <property type="protein sequence ID" value="WEA13291.1"/>
    <property type="molecule type" value="Genomic_DNA"/>
</dbReference>
<dbReference type="AlphaFoldDB" id="A0AAX3NCM5"/>
<accession>A0AAX3NCM5</accession>
<reference evidence="1" key="1">
    <citation type="submission" date="2023-02" db="EMBL/GenBank/DDBJ databases">
        <title>Comparative genomics and fermentation flavor characterization of five lactic acid bacteria reveal flavor biosynthesis metabolic pathways in fermented muskmelon puree.</title>
        <authorList>
            <person name="Yuan L."/>
            <person name="Li M."/>
            <person name="Xu X."/>
            <person name="Lao F."/>
            <person name="Wu J."/>
        </authorList>
    </citation>
    <scope>NUCLEOTIDE SEQUENCE</scope>
    <source>
        <strain evidence="1">Pa-2</strain>
    </source>
</reference>
<name>A0AAX3NCM5_9LACT</name>
<evidence type="ECO:0000313" key="2">
    <source>
        <dbReference type="Proteomes" id="UP001217324"/>
    </source>
</evidence>